<dbReference type="PANTHER" id="PTHR32309">
    <property type="entry name" value="TYROSINE-PROTEIN KINASE"/>
    <property type="match status" value="1"/>
</dbReference>
<comment type="subcellular location">
    <subcellularLocation>
        <location evidence="1">Cell membrane</location>
        <topology evidence="1">Multi-pass membrane protein</topology>
    </subcellularLocation>
</comment>
<dbReference type="Gene3D" id="3.40.50.300">
    <property type="entry name" value="P-loop containing nucleotide triphosphate hydrolases"/>
    <property type="match status" value="1"/>
</dbReference>
<organism evidence="9 10">
    <name type="scientific">Dyadobacter frigoris</name>
    <dbReference type="NCBI Taxonomy" id="2576211"/>
    <lineage>
        <taxon>Bacteria</taxon>
        <taxon>Pseudomonadati</taxon>
        <taxon>Bacteroidota</taxon>
        <taxon>Cytophagia</taxon>
        <taxon>Cytophagales</taxon>
        <taxon>Spirosomataceae</taxon>
        <taxon>Dyadobacter</taxon>
    </lineage>
</organism>
<keyword evidence="10" id="KW-1185">Reference proteome</keyword>
<dbReference type="PANTHER" id="PTHR32309:SF13">
    <property type="entry name" value="FERRIC ENTEROBACTIN TRANSPORT PROTEIN FEPE"/>
    <property type="match status" value="1"/>
</dbReference>
<dbReference type="InterPro" id="IPR003856">
    <property type="entry name" value="LPS_length_determ_N"/>
</dbReference>
<reference evidence="9 10" key="1">
    <citation type="submission" date="2019-05" db="EMBL/GenBank/DDBJ databases">
        <title>Dyadobacter AR-3-8 sp. nov., isolated from arctic soil.</title>
        <authorList>
            <person name="Chaudhary D.K."/>
        </authorList>
    </citation>
    <scope>NUCLEOTIDE SEQUENCE [LARGE SCALE GENOMIC DNA]</scope>
    <source>
        <strain evidence="9 10">AR-3-8</strain>
    </source>
</reference>
<gene>
    <name evidence="9" type="ORF">FDK13_21055</name>
</gene>
<evidence type="ECO:0000313" key="9">
    <source>
        <dbReference type="EMBL" id="TKT90229.1"/>
    </source>
</evidence>
<dbReference type="Proteomes" id="UP000304900">
    <property type="component" value="Unassembled WGS sequence"/>
</dbReference>
<keyword evidence="3 6" id="KW-0812">Transmembrane</keyword>
<dbReference type="OrthoDB" id="972983at2"/>
<dbReference type="Pfam" id="PF02706">
    <property type="entry name" value="Wzz"/>
    <property type="match status" value="1"/>
</dbReference>
<dbReference type="SUPFAM" id="SSF52540">
    <property type="entry name" value="P-loop containing nucleoside triphosphate hydrolases"/>
    <property type="match status" value="1"/>
</dbReference>
<accession>A0A4U6CZG5</accession>
<dbReference type="GO" id="GO:0005886">
    <property type="term" value="C:plasma membrane"/>
    <property type="evidence" value="ECO:0007669"/>
    <property type="project" value="UniProtKB-SubCell"/>
</dbReference>
<dbReference type="GO" id="GO:0004713">
    <property type="term" value="F:protein tyrosine kinase activity"/>
    <property type="evidence" value="ECO:0007669"/>
    <property type="project" value="TreeGrafter"/>
</dbReference>
<dbReference type="AlphaFoldDB" id="A0A4U6CZG5"/>
<evidence type="ECO:0000256" key="5">
    <source>
        <dbReference type="ARBA" id="ARBA00023136"/>
    </source>
</evidence>
<keyword evidence="2" id="KW-1003">Cell membrane</keyword>
<dbReference type="RefSeq" id="WP_137341992.1">
    <property type="nucleotide sequence ID" value="NZ_BSQH01000004.1"/>
</dbReference>
<keyword evidence="4 6" id="KW-1133">Transmembrane helix</keyword>
<sequence length="726" mass="82830">MSEFLQFLRLLKRNRITLIVVPLITIIVCYFLVKKLPDTYESKAKIATGLVDKTDQVITKSKEEQDSEISRKFETLIQMMRSKKTLDQVSYRLILNDLKNVKDSTWREPVKAIQNMTKSDKIKAIALLTQKHKVREELFLWNNSERNLSELIEDMGYDANRLREKLLIYRTGTGDYIDIQYEAENPDLSAYVINTLCQEFISYNSSRVVDNNKKTIDFLHSFMQQKLSALNQKMNTLRNFKIQNRVLNLNEQAKSIYGQMADFETRREMAEKDIIAYSAAIKNIDNRFNPADRKYFESALTEVNQGIVTSKRQLNELNEQYILSNFNPKLKGSLDSLKTKLLEQIGEASDKYVYNPMVVKEDLVTQKLNMEMSLELARNSVSSIQGELNRLNRKFDGLVPNEATIQEYETGIDIASKEYIEALQRYNEASLEFSFPVYLRLIERAMPGEIQASKKMVLVILSGVISFVFCIFVFFILYYLDKSIRYPLQLANATQHTVLGYLNSLDNDSDPGIFFTSATDEKSMRLYKNLIRSIRYEIDSETEDPKIIAITSLSPGVGKTSFAVALAWAFSKINKTVLIIDGNFSQPDISKLNKGSDFFEDFIKEDVIPSATSGQISILGNKGGDISILELSEDKVISQKLQTLKTHFDVILIDTDSLTAMNKAKEWVTFADVVVAVFAAGKTISQGDDSKIQYLNSLENKFSGWILTNTENIPEQSGKISKLVEV</sequence>
<feature type="transmembrane region" description="Helical" evidence="6">
    <location>
        <begin position="456"/>
        <end position="480"/>
    </location>
</feature>
<evidence type="ECO:0000256" key="6">
    <source>
        <dbReference type="SAM" id="Phobius"/>
    </source>
</evidence>
<dbReference type="Pfam" id="PF13614">
    <property type="entry name" value="AAA_31"/>
    <property type="match status" value="1"/>
</dbReference>
<dbReference type="InterPro" id="IPR050445">
    <property type="entry name" value="Bact_polysacc_biosynth/exp"/>
</dbReference>
<evidence type="ECO:0000259" key="8">
    <source>
        <dbReference type="Pfam" id="PF13614"/>
    </source>
</evidence>
<dbReference type="InterPro" id="IPR025669">
    <property type="entry name" value="AAA_dom"/>
</dbReference>
<evidence type="ECO:0000259" key="7">
    <source>
        <dbReference type="Pfam" id="PF02706"/>
    </source>
</evidence>
<proteinExistence type="predicted"/>
<evidence type="ECO:0000256" key="2">
    <source>
        <dbReference type="ARBA" id="ARBA00022475"/>
    </source>
</evidence>
<feature type="transmembrane region" description="Helical" evidence="6">
    <location>
        <begin position="16"/>
        <end position="33"/>
    </location>
</feature>
<dbReference type="EMBL" id="SZVO01000010">
    <property type="protein sequence ID" value="TKT90229.1"/>
    <property type="molecule type" value="Genomic_DNA"/>
</dbReference>
<dbReference type="InterPro" id="IPR027417">
    <property type="entry name" value="P-loop_NTPase"/>
</dbReference>
<evidence type="ECO:0000256" key="3">
    <source>
        <dbReference type="ARBA" id="ARBA00022692"/>
    </source>
</evidence>
<keyword evidence="5 6" id="KW-0472">Membrane</keyword>
<comment type="caution">
    <text evidence="9">The sequence shown here is derived from an EMBL/GenBank/DDBJ whole genome shotgun (WGS) entry which is preliminary data.</text>
</comment>
<protein>
    <submittedName>
        <fullName evidence="9">Lipopolysaccharide biosynthesis protein</fullName>
    </submittedName>
</protein>
<evidence type="ECO:0000256" key="4">
    <source>
        <dbReference type="ARBA" id="ARBA00022989"/>
    </source>
</evidence>
<evidence type="ECO:0000313" key="10">
    <source>
        <dbReference type="Proteomes" id="UP000304900"/>
    </source>
</evidence>
<name>A0A4U6CZG5_9BACT</name>
<feature type="domain" description="AAA" evidence="8">
    <location>
        <begin position="546"/>
        <end position="687"/>
    </location>
</feature>
<evidence type="ECO:0000256" key="1">
    <source>
        <dbReference type="ARBA" id="ARBA00004651"/>
    </source>
</evidence>
<feature type="domain" description="Polysaccharide chain length determinant N-terminal" evidence="7">
    <location>
        <begin position="6"/>
        <end position="91"/>
    </location>
</feature>